<feature type="transmembrane region" description="Helical" evidence="1">
    <location>
        <begin position="54"/>
        <end position="75"/>
    </location>
</feature>
<dbReference type="RefSeq" id="WP_166854891.1">
    <property type="nucleotide sequence ID" value="NZ_CP063989.1"/>
</dbReference>
<keyword evidence="1" id="KW-0812">Transmembrane</keyword>
<feature type="transmembrane region" description="Helical" evidence="1">
    <location>
        <begin position="81"/>
        <end position="101"/>
    </location>
</feature>
<accession>A0A7T0LIS1</accession>
<evidence type="ECO:0000313" key="2">
    <source>
        <dbReference type="EMBL" id="QPL04516.1"/>
    </source>
</evidence>
<evidence type="ECO:0000256" key="1">
    <source>
        <dbReference type="SAM" id="Phobius"/>
    </source>
</evidence>
<keyword evidence="3" id="KW-1185">Reference proteome</keyword>
<dbReference type="EMBL" id="CP063989">
    <property type="protein sequence ID" value="QPL04516.1"/>
    <property type="molecule type" value="Genomic_DNA"/>
</dbReference>
<gene>
    <name evidence="2" type="ORF">ID810_06790</name>
</gene>
<dbReference type="KEGG" id="arep:ID810_06790"/>
<feature type="transmembrane region" description="Helical" evidence="1">
    <location>
        <begin position="210"/>
        <end position="228"/>
    </location>
</feature>
<keyword evidence="1" id="KW-1133">Transmembrane helix</keyword>
<evidence type="ECO:0000313" key="3">
    <source>
        <dbReference type="Proteomes" id="UP000594637"/>
    </source>
</evidence>
<proteinExistence type="predicted"/>
<dbReference type="AlphaFoldDB" id="A0A7T0LIS1"/>
<sequence length="234" mass="23357">MTALLLLAAGLTGVLEGWARYRPRRTQPALLWGGGALATVLVALLGLGPADLSVPALLPGLLTPVLWLAWGRAWGGGRGPLARVVALAAALALSLVPLLAAGAPEPTAGEQVLAVLGTGLLMGGPSNDAVAALLTLVREGAAGAEGASGALLRGGRWIGALERMLVLVLAFSDVPAAVGAVVAAKGVIRFPEISRDAGEGTNGGAKAEEFLIGSFSSWLLAAGVYLLLRALGVG</sequence>
<feature type="transmembrane region" description="Helical" evidence="1">
    <location>
        <begin position="29"/>
        <end position="47"/>
    </location>
</feature>
<organism evidence="2 3">
    <name type="scientific">Actinomyces respiraculi</name>
    <dbReference type="NCBI Taxonomy" id="2744574"/>
    <lineage>
        <taxon>Bacteria</taxon>
        <taxon>Bacillati</taxon>
        <taxon>Actinomycetota</taxon>
        <taxon>Actinomycetes</taxon>
        <taxon>Actinomycetales</taxon>
        <taxon>Actinomycetaceae</taxon>
        <taxon>Actinomyces</taxon>
    </lineage>
</organism>
<keyword evidence="1" id="KW-0472">Membrane</keyword>
<protein>
    <submittedName>
        <fullName evidence="2">Uncharacterized protein</fullName>
    </submittedName>
</protein>
<dbReference type="Proteomes" id="UP000594637">
    <property type="component" value="Chromosome"/>
</dbReference>
<reference evidence="2 3" key="1">
    <citation type="submission" date="2020-11" db="EMBL/GenBank/DDBJ databases">
        <title>Actinomyces sp. ZJ750.</title>
        <authorList>
            <person name="Zhou J."/>
        </authorList>
    </citation>
    <scope>NUCLEOTIDE SEQUENCE [LARGE SCALE GENOMIC DNA]</scope>
    <source>
        <strain evidence="2 3">ZJ750</strain>
    </source>
</reference>
<name>A0A7T0LIS1_9ACTO</name>